<reference evidence="3 4" key="1">
    <citation type="submission" date="2019-03" db="EMBL/GenBank/DDBJ databases">
        <authorList>
            <person name="Nijsse B."/>
        </authorList>
    </citation>
    <scope>NUCLEOTIDE SEQUENCE [LARGE SCALE GENOMIC DNA]</scope>
    <source>
        <strain evidence="3">Desulfoluna butyratoxydans MSL71</strain>
    </source>
</reference>
<evidence type="ECO:0000259" key="2">
    <source>
        <dbReference type="PROSITE" id="PS51898"/>
    </source>
</evidence>
<dbReference type="InterPro" id="IPR050090">
    <property type="entry name" value="Tyrosine_recombinase_XerCD"/>
</dbReference>
<dbReference type="PANTHER" id="PTHR30349">
    <property type="entry name" value="PHAGE INTEGRASE-RELATED"/>
    <property type="match status" value="1"/>
</dbReference>
<dbReference type="InterPro" id="IPR013762">
    <property type="entry name" value="Integrase-like_cat_sf"/>
</dbReference>
<dbReference type="GO" id="GO:0006310">
    <property type="term" value="P:DNA recombination"/>
    <property type="evidence" value="ECO:0007669"/>
    <property type="project" value="UniProtKB-KW"/>
</dbReference>
<dbReference type="Proteomes" id="UP000507962">
    <property type="component" value="Unassembled WGS sequence"/>
</dbReference>
<evidence type="ECO:0000256" key="1">
    <source>
        <dbReference type="ARBA" id="ARBA00023172"/>
    </source>
</evidence>
<keyword evidence="1" id="KW-0233">DNA recombination</keyword>
<proteinExistence type="predicted"/>
<dbReference type="InterPro" id="IPR002104">
    <property type="entry name" value="Integrase_catalytic"/>
</dbReference>
<dbReference type="CDD" id="cd00796">
    <property type="entry name" value="INT_Rci_Hp1_C"/>
    <property type="match status" value="1"/>
</dbReference>
<dbReference type="Pfam" id="PF00589">
    <property type="entry name" value="Phage_integrase"/>
    <property type="match status" value="1"/>
</dbReference>
<dbReference type="GO" id="GO:0003677">
    <property type="term" value="F:DNA binding"/>
    <property type="evidence" value="ECO:0007669"/>
    <property type="project" value="InterPro"/>
</dbReference>
<gene>
    <name evidence="3" type="ORF">MSL71_11070</name>
</gene>
<evidence type="ECO:0000313" key="4">
    <source>
        <dbReference type="Proteomes" id="UP000507962"/>
    </source>
</evidence>
<dbReference type="InterPro" id="IPR011010">
    <property type="entry name" value="DNA_brk_join_enz"/>
</dbReference>
<organism evidence="3 4">
    <name type="scientific">Desulfoluna butyratoxydans</name>
    <dbReference type="NCBI Taxonomy" id="231438"/>
    <lineage>
        <taxon>Bacteria</taxon>
        <taxon>Pseudomonadati</taxon>
        <taxon>Thermodesulfobacteriota</taxon>
        <taxon>Desulfobacteria</taxon>
        <taxon>Desulfobacterales</taxon>
        <taxon>Desulfolunaceae</taxon>
        <taxon>Desulfoluna</taxon>
    </lineage>
</organism>
<accession>A0A4U8YP81</accession>
<feature type="domain" description="Tyr recombinase" evidence="2">
    <location>
        <begin position="183"/>
        <end position="357"/>
    </location>
</feature>
<dbReference type="EMBL" id="CAADHO010000002">
    <property type="protein sequence ID" value="VFQ43472.1"/>
    <property type="molecule type" value="Genomic_DNA"/>
</dbReference>
<dbReference type="SUPFAM" id="SSF56349">
    <property type="entry name" value="DNA breaking-rejoining enzymes"/>
    <property type="match status" value="1"/>
</dbReference>
<dbReference type="GO" id="GO:0015074">
    <property type="term" value="P:DNA integration"/>
    <property type="evidence" value="ECO:0007669"/>
    <property type="project" value="InterPro"/>
</dbReference>
<dbReference type="AlphaFoldDB" id="A0A4U8YP81"/>
<evidence type="ECO:0000313" key="3">
    <source>
        <dbReference type="EMBL" id="VFQ43472.1"/>
    </source>
</evidence>
<dbReference type="Gene3D" id="1.10.443.10">
    <property type="entry name" value="Intergrase catalytic core"/>
    <property type="match status" value="1"/>
</dbReference>
<dbReference type="PROSITE" id="PS51898">
    <property type="entry name" value="TYR_RECOMBINASE"/>
    <property type="match status" value="1"/>
</dbReference>
<protein>
    <submittedName>
        <fullName evidence="3">Integrase catalytic domain</fullName>
    </submittedName>
</protein>
<sequence>MGSLYLRGKTWWMKYHVNGEPIRKSTGKKKKMEAREVMKMAEAGIAPTAQAPSGDAVTFERLSGLLVRDYRINGKKSLVRAQISVNRLAEFFQGKRAGEITTALIDEYIEERMQWSCLDCKRVWFHGDRCPFCGSERVSKGAANATINRELSALKRMMRIGAEHTPPLVERVPAINMLKENNTRKGFFEHDEFERLRKHLPPHLKPIVTMGYKTGWRMTEILTLPWTQVDRHNGCARVEADITKGDEARTIYFDSELKALIDELWDKRKQRRSFCPYVFVNRKGTDRNYRFDRAWATACRKAGVDRIFHDLRRTAVRNMVRAGVPEGIAMKISGHKTRSVFERYNIVNDEDLKRAAKQQEAYLETQGGHALGTSLGTLPKPQSKRG</sequence>
<name>A0A4U8YP81_9BACT</name>
<keyword evidence="4" id="KW-1185">Reference proteome</keyword>
<dbReference type="PANTHER" id="PTHR30349:SF64">
    <property type="entry name" value="PROPHAGE INTEGRASE INTD-RELATED"/>
    <property type="match status" value="1"/>
</dbReference>